<dbReference type="GO" id="GO:0005737">
    <property type="term" value="C:cytoplasm"/>
    <property type="evidence" value="ECO:0007669"/>
    <property type="project" value="UniProtKB-ARBA"/>
</dbReference>
<dbReference type="Pfam" id="PF03127">
    <property type="entry name" value="GAT"/>
    <property type="match status" value="1"/>
</dbReference>
<sequence>MAAAVRVDKATSELLLGPDWTLNIDICDAVNSDHGQAKEVIKALKKRLQHKNSKVQFFALTLLETLMKNCGDHVHSQVVERDILQEMIKIVKKKTDMQLRDKILVLLESWQEAFGGNGGKHPQYYWAYAEMKKLGLEFPPLSPDAAPILTPPITRPTSLESYHQPSYGMPVNSSSRLDEAMSSNGPSLSSLDLERMLSAVELLNEMLKAVNPHDRGAVNDEIITELVKQCRSDQKKIISLVTSLRDEELLGRALDLNDRIQILLSKHDAIASGSPLPDEETDIMKEAPAETTSTTVTTGAPRAAVAAIVPTNVFDEEDEDEDDEFSQLARRNSKFRSTNAERTSSGVGSSLSTTHDNGITSSESSATSTVSPPVQSNALSLPDPPTPVRTAEEQVMSDLLALTISSNPSPPQTPTPQAAAAMNQGGSPASDHPQPSYSNQGVAAASYNSYVAPWAQPQSQTAGVQLQQQQQPSQSSQLPYSSSPYPPPPWASEDTAESNPFIAAPLKNQSTSGSPVNVPPNLRPLQQSNSFGVPLRNSGPQSPINGSTKQPMSAGARRPSYVSSNKYFDDLFEKNADGSLMKVGNSIVGGSSSPYKA</sequence>
<dbReference type="PROSITE" id="PS50179">
    <property type="entry name" value="VHS"/>
    <property type="match status" value="1"/>
</dbReference>
<dbReference type="SUPFAM" id="SSF48464">
    <property type="entry name" value="ENTH/VHS domain"/>
    <property type="match status" value="1"/>
</dbReference>
<reference evidence="9" key="1">
    <citation type="submission" date="2015-04" db="UniProtKB">
        <authorList>
            <consortium name="EnsemblPlants"/>
        </authorList>
    </citation>
    <scope>IDENTIFICATION</scope>
</reference>
<feature type="compositionally biased region" description="Polar residues" evidence="6">
    <location>
        <begin position="538"/>
        <end position="551"/>
    </location>
</feature>
<dbReference type="GO" id="GO:0043130">
    <property type="term" value="F:ubiquitin binding"/>
    <property type="evidence" value="ECO:0007669"/>
    <property type="project" value="InterPro"/>
</dbReference>
<evidence type="ECO:0000256" key="1">
    <source>
        <dbReference type="ARBA" id="ARBA00004170"/>
    </source>
</evidence>
<dbReference type="OMA" id="VICGWEL"/>
<evidence type="ECO:0000256" key="3">
    <source>
        <dbReference type="ARBA" id="ARBA00022448"/>
    </source>
</evidence>
<evidence type="ECO:0008006" key="11">
    <source>
        <dbReference type="Google" id="ProtNLM"/>
    </source>
</evidence>
<dbReference type="Proteomes" id="UP000026962">
    <property type="component" value="Chromosome 5"/>
</dbReference>
<dbReference type="CDD" id="cd14231">
    <property type="entry name" value="GAT_GGA-like_plant"/>
    <property type="match status" value="1"/>
</dbReference>
<comment type="subcellular location">
    <subcellularLocation>
        <location evidence="1">Membrane</location>
        <topology evidence="1">Peripheral membrane protein</topology>
    </subcellularLocation>
</comment>
<dbReference type="InterPro" id="IPR002014">
    <property type="entry name" value="VHS_dom"/>
</dbReference>
<dbReference type="STRING" id="4537.A0A0E0L168"/>
<feature type="region of interest" description="Disordered" evidence="6">
    <location>
        <begin position="159"/>
        <end position="186"/>
    </location>
</feature>
<feature type="compositionally biased region" description="Low complexity" evidence="6">
    <location>
        <begin position="343"/>
        <end position="376"/>
    </location>
</feature>
<keyword evidence="3" id="KW-0813">Transport</keyword>
<keyword evidence="10" id="KW-1185">Reference proteome</keyword>
<dbReference type="EnsemblPlants" id="OPUNC05G10530.1">
    <property type="protein sequence ID" value="OPUNC05G10530.1"/>
    <property type="gene ID" value="OPUNC05G10530"/>
</dbReference>
<reference evidence="9" key="2">
    <citation type="submission" date="2018-05" db="EMBL/GenBank/DDBJ databases">
        <title>OpunRS2 (Oryza punctata Reference Sequence Version 2).</title>
        <authorList>
            <person name="Zhang J."/>
            <person name="Kudrna D."/>
            <person name="Lee S."/>
            <person name="Talag J."/>
            <person name="Welchert J."/>
            <person name="Wing R.A."/>
        </authorList>
    </citation>
    <scope>NUCLEOTIDE SEQUENCE [LARGE SCALE GENOMIC DNA]</scope>
</reference>
<protein>
    <recommendedName>
        <fullName evidence="11">VHS domain-containing protein</fullName>
    </recommendedName>
</protein>
<evidence type="ECO:0000256" key="5">
    <source>
        <dbReference type="ARBA" id="ARBA00023136"/>
    </source>
</evidence>
<dbReference type="InterPro" id="IPR038425">
    <property type="entry name" value="GAT_sf"/>
</dbReference>
<evidence type="ECO:0000313" key="10">
    <source>
        <dbReference type="Proteomes" id="UP000026962"/>
    </source>
</evidence>
<dbReference type="GO" id="GO:0043328">
    <property type="term" value="P:protein transport to vacuole involved in ubiquitin-dependent protein catabolic process via the multivesicular body sorting pathway"/>
    <property type="evidence" value="ECO:0007669"/>
    <property type="project" value="InterPro"/>
</dbReference>
<dbReference type="PROSITE" id="PS50909">
    <property type="entry name" value="GAT"/>
    <property type="match status" value="1"/>
</dbReference>
<dbReference type="Gramene" id="OPUNC05G10530.1">
    <property type="protein sequence ID" value="OPUNC05G10530.1"/>
    <property type="gene ID" value="OPUNC05G10530"/>
</dbReference>
<dbReference type="eggNOG" id="KOG1087">
    <property type="taxonomic scope" value="Eukaryota"/>
</dbReference>
<accession>A0A0E0L168</accession>
<dbReference type="Pfam" id="PF00790">
    <property type="entry name" value="VHS"/>
    <property type="match status" value="1"/>
</dbReference>
<feature type="region of interest" description="Disordered" evidence="6">
    <location>
        <begin position="311"/>
        <end position="389"/>
    </location>
</feature>
<dbReference type="AlphaFoldDB" id="A0A0E0L168"/>
<dbReference type="GO" id="GO:0035091">
    <property type="term" value="F:phosphatidylinositol binding"/>
    <property type="evidence" value="ECO:0007669"/>
    <property type="project" value="InterPro"/>
</dbReference>
<dbReference type="SMART" id="SM00288">
    <property type="entry name" value="VHS"/>
    <property type="match status" value="1"/>
</dbReference>
<proteinExistence type="inferred from homology"/>
<dbReference type="InterPro" id="IPR044836">
    <property type="entry name" value="TOL_plant"/>
</dbReference>
<dbReference type="InterPro" id="IPR008942">
    <property type="entry name" value="ENTH_VHS"/>
</dbReference>
<feature type="compositionally biased region" description="Polar residues" evidence="6">
    <location>
        <begin position="171"/>
        <end position="186"/>
    </location>
</feature>
<dbReference type="PANTHER" id="PTHR45898">
    <property type="entry name" value="TOM1-LIKE PROTEIN"/>
    <property type="match status" value="1"/>
</dbReference>
<dbReference type="SUPFAM" id="SSF89009">
    <property type="entry name" value="GAT-like domain"/>
    <property type="match status" value="1"/>
</dbReference>
<comment type="similarity">
    <text evidence="2">Belongs to the TOM1 family.</text>
</comment>
<dbReference type="GO" id="GO:0016020">
    <property type="term" value="C:membrane"/>
    <property type="evidence" value="ECO:0007669"/>
    <property type="project" value="UniProtKB-SubCell"/>
</dbReference>
<evidence type="ECO:0000259" key="7">
    <source>
        <dbReference type="PROSITE" id="PS50179"/>
    </source>
</evidence>
<evidence type="ECO:0000256" key="4">
    <source>
        <dbReference type="ARBA" id="ARBA00022927"/>
    </source>
</evidence>
<dbReference type="CDD" id="cd03561">
    <property type="entry name" value="VHS"/>
    <property type="match status" value="1"/>
</dbReference>
<feature type="compositionally biased region" description="Acidic residues" evidence="6">
    <location>
        <begin position="314"/>
        <end position="325"/>
    </location>
</feature>
<feature type="region of interest" description="Disordered" evidence="6">
    <location>
        <begin position="457"/>
        <end position="560"/>
    </location>
</feature>
<feature type="domain" description="VHS" evidence="7">
    <location>
        <begin position="10"/>
        <end position="139"/>
    </location>
</feature>
<keyword evidence="4" id="KW-0653">Protein transport</keyword>
<evidence type="ECO:0000259" key="8">
    <source>
        <dbReference type="PROSITE" id="PS50909"/>
    </source>
</evidence>
<dbReference type="HOGENOM" id="CLU_026748_2_1_1"/>
<dbReference type="Gene3D" id="1.25.40.90">
    <property type="match status" value="1"/>
</dbReference>
<feature type="domain" description="GAT" evidence="8">
    <location>
        <begin position="183"/>
        <end position="272"/>
    </location>
</feature>
<feature type="region of interest" description="Disordered" evidence="6">
    <location>
        <begin position="404"/>
        <end position="441"/>
    </location>
</feature>
<dbReference type="PANTHER" id="PTHR45898:SF2">
    <property type="entry name" value="TOM1-LIKE PROTEIN 6"/>
    <property type="match status" value="1"/>
</dbReference>
<evidence type="ECO:0000256" key="6">
    <source>
        <dbReference type="SAM" id="MobiDB-lite"/>
    </source>
</evidence>
<evidence type="ECO:0000313" key="9">
    <source>
        <dbReference type="EnsemblPlants" id="OPUNC05G10530.1"/>
    </source>
</evidence>
<name>A0A0E0L168_ORYPU</name>
<dbReference type="InterPro" id="IPR004152">
    <property type="entry name" value="GAT_dom"/>
</dbReference>
<feature type="compositionally biased region" description="Low complexity" evidence="6">
    <location>
        <begin position="465"/>
        <end position="483"/>
    </location>
</feature>
<evidence type="ECO:0000256" key="2">
    <source>
        <dbReference type="ARBA" id="ARBA00007708"/>
    </source>
</evidence>
<dbReference type="FunFam" id="1.25.40.90:FF:000028">
    <property type="entry name" value="TOM1-like protein 2"/>
    <property type="match status" value="1"/>
</dbReference>
<keyword evidence="5" id="KW-0472">Membrane</keyword>
<dbReference type="Gene3D" id="1.20.58.160">
    <property type="match status" value="1"/>
</dbReference>
<organism evidence="9">
    <name type="scientific">Oryza punctata</name>
    <name type="common">Red rice</name>
    <dbReference type="NCBI Taxonomy" id="4537"/>
    <lineage>
        <taxon>Eukaryota</taxon>
        <taxon>Viridiplantae</taxon>
        <taxon>Streptophyta</taxon>
        <taxon>Embryophyta</taxon>
        <taxon>Tracheophyta</taxon>
        <taxon>Spermatophyta</taxon>
        <taxon>Magnoliopsida</taxon>
        <taxon>Liliopsida</taxon>
        <taxon>Poales</taxon>
        <taxon>Poaceae</taxon>
        <taxon>BOP clade</taxon>
        <taxon>Oryzoideae</taxon>
        <taxon>Oryzeae</taxon>
        <taxon>Oryzinae</taxon>
        <taxon>Oryza</taxon>
    </lineage>
</organism>